<dbReference type="SUPFAM" id="SSF51905">
    <property type="entry name" value="FAD/NAD(P)-binding domain"/>
    <property type="match status" value="1"/>
</dbReference>
<organism evidence="6 7">
    <name type="scientific">Exophiala mesophila</name>
    <name type="common">Black yeast-like fungus</name>
    <dbReference type="NCBI Taxonomy" id="212818"/>
    <lineage>
        <taxon>Eukaryota</taxon>
        <taxon>Fungi</taxon>
        <taxon>Dikarya</taxon>
        <taxon>Ascomycota</taxon>
        <taxon>Pezizomycotina</taxon>
        <taxon>Eurotiomycetes</taxon>
        <taxon>Chaetothyriomycetidae</taxon>
        <taxon>Chaetothyriales</taxon>
        <taxon>Herpotrichiellaceae</taxon>
        <taxon>Exophiala</taxon>
    </lineage>
</organism>
<dbReference type="VEuPathDB" id="FungiDB:PV10_05459"/>
<dbReference type="Gene3D" id="3.30.70.2450">
    <property type="match status" value="1"/>
</dbReference>
<dbReference type="GO" id="GO:0016709">
    <property type="term" value="F:oxidoreductase activity, acting on paired donors, with incorporation or reduction of molecular oxygen, NAD(P)H as one donor, and incorporation of one atom of oxygen"/>
    <property type="evidence" value="ECO:0007669"/>
    <property type="project" value="UniProtKB-ARBA"/>
</dbReference>
<dbReference type="Proteomes" id="UP000288859">
    <property type="component" value="Unassembled WGS sequence"/>
</dbReference>
<evidence type="ECO:0000259" key="5">
    <source>
        <dbReference type="Pfam" id="PF01494"/>
    </source>
</evidence>
<dbReference type="Gene3D" id="3.50.50.60">
    <property type="entry name" value="FAD/NAD(P)-binding domain"/>
    <property type="match status" value="1"/>
</dbReference>
<reference evidence="6 7" key="1">
    <citation type="submission" date="2017-03" db="EMBL/GenBank/DDBJ databases">
        <title>Genomes of endolithic fungi from Antarctica.</title>
        <authorList>
            <person name="Coleine C."/>
            <person name="Masonjones S."/>
            <person name="Stajich J.E."/>
        </authorList>
    </citation>
    <scope>NUCLEOTIDE SEQUENCE [LARGE SCALE GENOMIC DNA]</scope>
    <source>
        <strain evidence="6 7">CCFEE 6314</strain>
    </source>
</reference>
<dbReference type="InterPro" id="IPR050641">
    <property type="entry name" value="RIFMO-like"/>
</dbReference>
<dbReference type="EMBL" id="NAJM01000006">
    <property type="protein sequence ID" value="RVX73936.1"/>
    <property type="molecule type" value="Genomic_DNA"/>
</dbReference>
<proteinExistence type="predicted"/>
<dbReference type="InterPro" id="IPR002938">
    <property type="entry name" value="FAD-bd"/>
</dbReference>
<dbReference type="PANTHER" id="PTHR43004">
    <property type="entry name" value="TRK SYSTEM POTASSIUM UPTAKE PROTEIN"/>
    <property type="match status" value="1"/>
</dbReference>
<comment type="caution">
    <text evidence="6">The sequence shown here is derived from an EMBL/GenBank/DDBJ whole genome shotgun (WGS) entry which is preliminary data.</text>
</comment>
<name>A0A438NE13_EXOME</name>
<dbReference type="OrthoDB" id="10016252at2759"/>
<evidence type="ECO:0000256" key="2">
    <source>
        <dbReference type="ARBA" id="ARBA00022630"/>
    </source>
</evidence>
<comment type="cofactor">
    <cofactor evidence="1">
        <name>FAD</name>
        <dbReference type="ChEBI" id="CHEBI:57692"/>
    </cofactor>
</comment>
<evidence type="ECO:0000256" key="4">
    <source>
        <dbReference type="ARBA" id="ARBA00023002"/>
    </source>
</evidence>
<dbReference type="InterPro" id="IPR036188">
    <property type="entry name" value="FAD/NAD-bd_sf"/>
</dbReference>
<dbReference type="AlphaFoldDB" id="A0A438NE13"/>
<keyword evidence="2" id="KW-0285">Flavoprotein</keyword>
<keyword evidence="3" id="KW-0274">FAD</keyword>
<dbReference type="Pfam" id="PF01494">
    <property type="entry name" value="FAD_binding_3"/>
    <property type="match status" value="1"/>
</dbReference>
<accession>A0A438NE13</accession>
<sequence>MLTIPLNEVQEHYSVVISGAGPVGLLIALRLGQINIPTLVVERHNELLFSTRGCAYQPVVIKALEDLGLLDCIKQQAHVNRDGLHWRDIHGKELAHLPVPEGEYILLMGQKRLNDTILKELEKYPCVNVRFNTAYVGCEQDKHQVKVMLHETSVQRDDDSFVTADWLVGADGAASTVRRSLCIPFEGISFTDFRVIGTDVYYDFASEGYPIMNYIRDKDYWCGLLYTGEKKDGKHDGAPLWRVAYVESLEHSLEKAAILERAQKQLRHYVKGPEGPFDIHRAEPYRVHQRCAAEAIKGRVILAGDALHSNNPAGGFGLTTGILDAYNVGNVLSRVCRGEADESLLTEVANDRRDAWLNYTNKLSMGMYKRLASEEPQDARERDEYFASLNNDPSYFSKVRAMVEGIAGKTFSA</sequence>
<dbReference type="PANTHER" id="PTHR43004:SF19">
    <property type="entry name" value="BINDING MONOOXYGENASE, PUTATIVE (JCVI)-RELATED"/>
    <property type="match status" value="1"/>
</dbReference>
<feature type="domain" description="FAD-binding" evidence="5">
    <location>
        <begin position="13"/>
        <end position="354"/>
    </location>
</feature>
<protein>
    <recommendedName>
        <fullName evidence="5">FAD-binding domain-containing protein</fullName>
    </recommendedName>
</protein>
<gene>
    <name evidence="6" type="ORF">B0A52_02826</name>
</gene>
<dbReference type="PRINTS" id="PR00420">
    <property type="entry name" value="RNGMNOXGNASE"/>
</dbReference>
<evidence type="ECO:0000313" key="7">
    <source>
        <dbReference type="Proteomes" id="UP000288859"/>
    </source>
</evidence>
<keyword evidence="4" id="KW-0560">Oxidoreductase</keyword>
<evidence type="ECO:0000256" key="3">
    <source>
        <dbReference type="ARBA" id="ARBA00022827"/>
    </source>
</evidence>
<evidence type="ECO:0000313" key="6">
    <source>
        <dbReference type="EMBL" id="RVX73936.1"/>
    </source>
</evidence>
<dbReference type="GO" id="GO:0071949">
    <property type="term" value="F:FAD binding"/>
    <property type="evidence" value="ECO:0007669"/>
    <property type="project" value="InterPro"/>
</dbReference>
<evidence type="ECO:0000256" key="1">
    <source>
        <dbReference type="ARBA" id="ARBA00001974"/>
    </source>
</evidence>